<proteinExistence type="inferred from homology"/>
<evidence type="ECO:0000256" key="6">
    <source>
        <dbReference type="HAMAP-Rule" id="MF_01877"/>
    </source>
</evidence>
<dbReference type="EC" id="2.1.1.198" evidence="6"/>
<dbReference type="PANTHER" id="PTHR46111">
    <property type="entry name" value="RIBOSOMAL RNA SMALL SUBUNIT METHYLTRANSFERASE I"/>
    <property type="match status" value="1"/>
</dbReference>
<dbReference type="Gene3D" id="3.30.950.10">
    <property type="entry name" value="Methyltransferase, Cobalt-precorrin-4 Transmethylase, Domain 2"/>
    <property type="match status" value="1"/>
</dbReference>
<dbReference type="InterPro" id="IPR014777">
    <property type="entry name" value="4pyrrole_Mease_sub1"/>
</dbReference>
<dbReference type="FunFam" id="3.30.950.10:FF:000002">
    <property type="entry name" value="Ribosomal RNA small subunit methyltransferase I"/>
    <property type="match status" value="1"/>
</dbReference>
<dbReference type="PANTHER" id="PTHR46111:SF1">
    <property type="entry name" value="RIBOSOMAL RNA SMALL SUBUNIT METHYLTRANSFERASE I"/>
    <property type="match status" value="1"/>
</dbReference>
<comment type="caution">
    <text evidence="8">The sequence shown here is derived from an EMBL/GenBank/DDBJ whole genome shotgun (WGS) entry which is preliminary data.</text>
</comment>
<dbReference type="InterPro" id="IPR008189">
    <property type="entry name" value="rRNA_ssu_MeTfrase_I"/>
</dbReference>
<keyword evidence="4 6" id="KW-0808">Transferase</keyword>
<evidence type="ECO:0000256" key="3">
    <source>
        <dbReference type="ARBA" id="ARBA00022603"/>
    </source>
</evidence>
<comment type="function">
    <text evidence="6">Catalyzes the 2'-O-methylation of the ribose of cytidine 1402 (C1402) in 16S rRNA.</text>
</comment>
<dbReference type="CDD" id="cd11648">
    <property type="entry name" value="RsmI"/>
    <property type="match status" value="1"/>
</dbReference>
<comment type="catalytic activity">
    <reaction evidence="6">
        <text>cytidine(1402) in 16S rRNA + S-adenosyl-L-methionine = 2'-O-methylcytidine(1402) in 16S rRNA + S-adenosyl-L-homocysteine + H(+)</text>
        <dbReference type="Rhea" id="RHEA:42924"/>
        <dbReference type="Rhea" id="RHEA-COMP:10285"/>
        <dbReference type="Rhea" id="RHEA-COMP:10286"/>
        <dbReference type="ChEBI" id="CHEBI:15378"/>
        <dbReference type="ChEBI" id="CHEBI:57856"/>
        <dbReference type="ChEBI" id="CHEBI:59789"/>
        <dbReference type="ChEBI" id="CHEBI:74495"/>
        <dbReference type="ChEBI" id="CHEBI:82748"/>
        <dbReference type="EC" id="2.1.1.198"/>
    </reaction>
</comment>
<evidence type="ECO:0000256" key="2">
    <source>
        <dbReference type="ARBA" id="ARBA00022552"/>
    </source>
</evidence>
<dbReference type="InterPro" id="IPR035996">
    <property type="entry name" value="4pyrrol_Methylase_sf"/>
</dbReference>
<dbReference type="GO" id="GO:0005737">
    <property type="term" value="C:cytoplasm"/>
    <property type="evidence" value="ECO:0007669"/>
    <property type="project" value="UniProtKB-SubCell"/>
</dbReference>
<evidence type="ECO:0000313" key="9">
    <source>
        <dbReference type="Proteomes" id="UP000886878"/>
    </source>
</evidence>
<dbReference type="FunFam" id="3.40.1010.10:FF:000002">
    <property type="entry name" value="Ribosomal RNA small subunit methyltransferase I"/>
    <property type="match status" value="1"/>
</dbReference>
<accession>A0A9D1QP55</accession>
<protein>
    <recommendedName>
        <fullName evidence="6">Ribosomal RNA small subunit methyltransferase I</fullName>
        <ecNumber evidence="6">2.1.1.198</ecNumber>
    </recommendedName>
    <alternativeName>
        <fullName evidence="6">16S rRNA 2'-O-ribose C1402 methyltransferase</fullName>
    </alternativeName>
    <alternativeName>
        <fullName evidence="6">rRNA (cytidine-2'-O-)-methyltransferase RsmI</fullName>
    </alternativeName>
</protein>
<evidence type="ECO:0000259" key="7">
    <source>
        <dbReference type="Pfam" id="PF00590"/>
    </source>
</evidence>
<evidence type="ECO:0000256" key="5">
    <source>
        <dbReference type="ARBA" id="ARBA00022691"/>
    </source>
</evidence>
<dbReference type="PROSITE" id="PS01296">
    <property type="entry name" value="RSMI"/>
    <property type="match status" value="1"/>
</dbReference>
<keyword evidence="5 6" id="KW-0949">S-adenosyl-L-methionine</keyword>
<dbReference type="HAMAP" id="MF_01877">
    <property type="entry name" value="16SrRNA_methyltr_I"/>
    <property type="match status" value="1"/>
</dbReference>
<comment type="subcellular location">
    <subcellularLocation>
        <location evidence="6">Cytoplasm</location>
    </subcellularLocation>
</comment>
<name>A0A9D1QP55_9LACO</name>
<dbReference type="Pfam" id="PF00590">
    <property type="entry name" value="TP_methylase"/>
    <property type="match status" value="1"/>
</dbReference>
<gene>
    <name evidence="6 8" type="primary">rsmI</name>
    <name evidence="8" type="ORF">H9876_02260</name>
</gene>
<comment type="similarity">
    <text evidence="6">Belongs to the methyltransferase superfamily. RsmI family.</text>
</comment>
<feature type="domain" description="Tetrapyrrole methylase" evidence="7">
    <location>
        <begin position="14"/>
        <end position="214"/>
    </location>
</feature>
<sequence length="297" mass="33376">MEKQSSFAQHQTGTLYLVPTPIGNLDDMTMRAVHVLEDVDLIAAEDTRHTQMLLNHFQIDTHEISFHEHNTEQRIPELIDKLESGLTIAQCSDAGIPSISDPGKELVAAAIAHHIPVVPLPGANAGLTALIASGLAPQPFYFYGFLERKPQQQEKELAEMVNRPETMIFYEAPHRLKRTLKVMQKVLGGDRKAVLARELTKRYEEFLRGTLDELVNWTTSEEVRGEFVIMVAGNHHPVSHDDESLEHLSPVDQVSRAVSDGMKPNTAIKKVARENGLNRQQLYRQYHHLGTEADNVD</sequence>
<dbReference type="InterPro" id="IPR014776">
    <property type="entry name" value="4pyrrole_Mease_sub2"/>
</dbReference>
<keyword evidence="1 6" id="KW-0963">Cytoplasm</keyword>
<dbReference type="PIRSF" id="PIRSF005917">
    <property type="entry name" value="MTase_YraL"/>
    <property type="match status" value="1"/>
</dbReference>
<dbReference type="AlphaFoldDB" id="A0A9D1QP55"/>
<evidence type="ECO:0000313" key="8">
    <source>
        <dbReference type="EMBL" id="HIW70194.1"/>
    </source>
</evidence>
<evidence type="ECO:0000256" key="1">
    <source>
        <dbReference type="ARBA" id="ARBA00022490"/>
    </source>
</evidence>
<dbReference type="Gene3D" id="3.40.1010.10">
    <property type="entry name" value="Cobalt-precorrin-4 Transmethylase, Domain 1"/>
    <property type="match status" value="1"/>
</dbReference>
<organism evidence="8 9">
    <name type="scientific">Candidatus Limosilactobacillus merdipullorum</name>
    <dbReference type="NCBI Taxonomy" id="2838653"/>
    <lineage>
        <taxon>Bacteria</taxon>
        <taxon>Bacillati</taxon>
        <taxon>Bacillota</taxon>
        <taxon>Bacilli</taxon>
        <taxon>Lactobacillales</taxon>
        <taxon>Lactobacillaceae</taxon>
        <taxon>Limosilactobacillus</taxon>
    </lineage>
</organism>
<reference evidence="8" key="1">
    <citation type="journal article" date="2021" name="PeerJ">
        <title>Extensive microbial diversity within the chicken gut microbiome revealed by metagenomics and culture.</title>
        <authorList>
            <person name="Gilroy R."/>
            <person name="Ravi A."/>
            <person name="Getino M."/>
            <person name="Pursley I."/>
            <person name="Horton D.L."/>
            <person name="Alikhan N.F."/>
            <person name="Baker D."/>
            <person name="Gharbi K."/>
            <person name="Hall N."/>
            <person name="Watson M."/>
            <person name="Adriaenssens E.M."/>
            <person name="Foster-Nyarko E."/>
            <person name="Jarju S."/>
            <person name="Secka A."/>
            <person name="Antonio M."/>
            <person name="Oren A."/>
            <person name="Chaudhuri R.R."/>
            <person name="La Ragione R."/>
            <person name="Hildebrand F."/>
            <person name="Pallen M.J."/>
        </authorList>
    </citation>
    <scope>NUCLEOTIDE SEQUENCE</scope>
    <source>
        <strain evidence="8">ChiHejej3B27-2180</strain>
    </source>
</reference>
<evidence type="ECO:0000256" key="4">
    <source>
        <dbReference type="ARBA" id="ARBA00022679"/>
    </source>
</evidence>
<dbReference type="Proteomes" id="UP000886878">
    <property type="component" value="Unassembled WGS sequence"/>
</dbReference>
<dbReference type="SUPFAM" id="SSF53790">
    <property type="entry name" value="Tetrapyrrole methylase"/>
    <property type="match status" value="1"/>
</dbReference>
<keyword evidence="2 6" id="KW-0698">rRNA processing</keyword>
<dbReference type="InterPro" id="IPR000878">
    <property type="entry name" value="4pyrrol_Mease"/>
</dbReference>
<reference evidence="8" key="2">
    <citation type="submission" date="2021-04" db="EMBL/GenBank/DDBJ databases">
        <authorList>
            <person name="Gilroy R."/>
        </authorList>
    </citation>
    <scope>NUCLEOTIDE SEQUENCE</scope>
    <source>
        <strain evidence="8">ChiHejej3B27-2180</strain>
    </source>
</reference>
<dbReference type="EMBL" id="DXGK01000041">
    <property type="protein sequence ID" value="HIW70194.1"/>
    <property type="molecule type" value="Genomic_DNA"/>
</dbReference>
<dbReference type="NCBIfam" id="TIGR00096">
    <property type="entry name" value="16S rRNA (cytidine(1402)-2'-O)-methyltransferase"/>
    <property type="match status" value="1"/>
</dbReference>
<keyword evidence="3 6" id="KW-0489">Methyltransferase</keyword>
<dbReference type="GO" id="GO:0070677">
    <property type="term" value="F:rRNA (cytosine-2'-O-)-methyltransferase activity"/>
    <property type="evidence" value="ECO:0007669"/>
    <property type="project" value="UniProtKB-UniRule"/>
</dbReference>
<dbReference type="InterPro" id="IPR018063">
    <property type="entry name" value="SAM_MeTrfase_RsmI_CS"/>
</dbReference>